<dbReference type="Proteomes" id="UP000618051">
    <property type="component" value="Unassembled WGS sequence"/>
</dbReference>
<name>A0A835TN33_9PASS</name>
<dbReference type="Gene3D" id="3.30.500.10">
    <property type="entry name" value="MHC class I-like antigen recognition-like"/>
    <property type="match status" value="1"/>
</dbReference>
<gene>
    <name evidence="13" type="ORF">IHE44_0012738</name>
    <name evidence="12" type="ORF">IHE44_012115</name>
</gene>
<feature type="non-terminal residue" evidence="12">
    <location>
        <position position="1"/>
    </location>
</feature>
<evidence type="ECO:0000256" key="3">
    <source>
        <dbReference type="ARBA" id="ARBA00022692"/>
    </source>
</evidence>
<evidence type="ECO:0000256" key="2">
    <source>
        <dbReference type="ARBA" id="ARBA00022451"/>
    </source>
</evidence>
<accession>A0A835TN33</accession>
<dbReference type="SUPFAM" id="SSF54452">
    <property type="entry name" value="MHC antigen-recognition domain"/>
    <property type="match status" value="1"/>
</dbReference>
<dbReference type="EMBL" id="JADDUC020000052">
    <property type="protein sequence ID" value="KAI1229556.1"/>
    <property type="molecule type" value="Genomic_DNA"/>
</dbReference>
<dbReference type="InterPro" id="IPR013783">
    <property type="entry name" value="Ig-like_fold"/>
</dbReference>
<dbReference type="GO" id="GO:0005615">
    <property type="term" value="C:extracellular space"/>
    <property type="evidence" value="ECO:0007669"/>
    <property type="project" value="TreeGrafter"/>
</dbReference>
<protein>
    <recommendedName>
        <fullName evidence="11">Ig-like domain-containing protein</fullName>
    </recommendedName>
</protein>
<dbReference type="InterPro" id="IPR007110">
    <property type="entry name" value="Ig-like_dom"/>
</dbReference>
<evidence type="ECO:0000256" key="7">
    <source>
        <dbReference type="ARBA" id="ARBA00023136"/>
    </source>
</evidence>
<dbReference type="InterPro" id="IPR037055">
    <property type="entry name" value="MHC_I-like_Ag-recog_sf"/>
</dbReference>
<dbReference type="GO" id="GO:0006955">
    <property type="term" value="P:immune response"/>
    <property type="evidence" value="ECO:0007669"/>
    <property type="project" value="TreeGrafter"/>
</dbReference>
<dbReference type="Pfam" id="PF07654">
    <property type="entry name" value="C1-set"/>
    <property type="match status" value="1"/>
</dbReference>
<dbReference type="AlphaFoldDB" id="A0A835TN33"/>
<evidence type="ECO:0000313" key="12">
    <source>
        <dbReference type="EMBL" id="KAG0113055.1"/>
    </source>
</evidence>
<dbReference type="InterPro" id="IPR011162">
    <property type="entry name" value="MHC_I/II-like_Ag-recog"/>
</dbReference>
<dbReference type="InterPro" id="IPR050208">
    <property type="entry name" value="MHC_class-I_related"/>
</dbReference>
<dbReference type="InterPro" id="IPR036179">
    <property type="entry name" value="Ig-like_dom_sf"/>
</dbReference>
<evidence type="ECO:0000259" key="11">
    <source>
        <dbReference type="PROSITE" id="PS50835"/>
    </source>
</evidence>
<feature type="domain" description="Ig-like" evidence="11">
    <location>
        <begin position="187"/>
        <end position="220"/>
    </location>
</feature>
<keyword evidence="9" id="KW-0325">Glycoprotein</keyword>
<evidence type="ECO:0000256" key="10">
    <source>
        <dbReference type="RuleBase" id="RU004439"/>
    </source>
</evidence>
<comment type="caution">
    <text evidence="12">The sequence shown here is derived from an EMBL/GenBank/DDBJ whole genome shotgun (WGS) entry which is preliminary data.</text>
</comment>
<comment type="subcellular location">
    <subcellularLocation>
        <location evidence="1">Membrane</location>
        <topology evidence="1">Single-pass type I membrane protein</topology>
    </subcellularLocation>
</comment>
<evidence type="ECO:0000313" key="14">
    <source>
        <dbReference type="Proteomes" id="UP000618051"/>
    </source>
</evidence>
<dbReference type="EMBL" id="JADDUC010000584">
    <property type="protein sequence ID" value="KAG0113055.1"/>
    <property type="molecule type" value="Genomic_DNA"/>
</dbReference>
<sequence length="358" mass="40417">LHSLRYLHVAVSEPSLGVPKFTAIGYLDGIPITRYDSKRGWMEPLTQWMEDGAEQGYWDGQTQICEGNQYSNARSLDILREQYKSRGESVRGSYQTSYDGREFVSFDLGSRRFMASDSAAEITRRRWKGEMNEVQSWTNYLGHVCPEWLQKYVRCGQKELDRKDLTPSYSSGNSMDVSHHYPIPEPPDVHVSRKEEHRTLILSCHAYGFYPSTITVSWLKGDEIWDQEMEWGGIVPNSNGTFHTWATIEVWLEERSSTGAGWSIPECRSLGSLFGVRLGMWNVGIGNPQMGIPLPLLTILVSQSLHLAGISPWWSLCPSLPSSSSLSLLDSLSGGANPGREIGMDTTWQPEKTWEPMA</sequence>
<evidence type="ECO:0000256" key="4">
    <source>
        <dbReference type="ARBA" id="ARBA00022729"/>
    </source>
</evidence>
<keyword evidence="4" id="KW-0732">Signal</keyword>
<dbReference type="PANTHER" id="PTHR16675:SF242">
    <property type="entry name" value="MAJOR HISTOCOMPATIBILITY COMPLEX CLASS I-RELATED GENE PROTEIN"/>
    <property type="match status" value="1"/>
</dbReference>
<proteinExistence type="inferred from homology"/>
<keyword evidence="6" id="KW-1133">Transmembrane helix</keyword>
<dbReference type="Pfam" id="PF00129">
    <property type="entry name" value="MHC_I"/>
    <property type="match status" value="1"/>
</dbReference>
<reference evidence="12" key="1">
    <citation type="submission" date="2020-10" db="EMBL/GenBank/DDBJ databases">
        <title>Feather gene expression reveals the developmental basis of iridescence in African starlings.</title>
        <authorList>
            <person name="Rubenstein D.R."/>
        </authorList>
    </citation>
    <scope>NUCLEOTIDE SEQUENCE</scope>
    <source>
        <strain evidence="12">SS15</strain>
        <tissue evidence="12">Liver</tissue>
    </source>
</reference>
<dbReference type="OrthoDB" id="8936120at2759"/>
<evidence type="ECO:0000256" key="1">
    <source>
        <dbReference type="ARBA" id="ARBA00004479"/>
    </source>
</evidence>
<dbReference type="PROSITE" id="PS50835">
    <property type="entry name" value="IG_LIKE"/>
    <property type="match status" value="1"/>
</dbReference>
<dbReference type="Gene3D" id="2.60.40.10">
    <property type="entry name" value="Immunoglobulins"/>
    <property type="match status" value="1"/>
</dbReference>
<reference evidence="13 14" key="2">
    <citation type="journal article" date="2021" name="J. Hered.">
        <title>Feather Gene Expression Elucidates the Developmental Basis of Plumage Iridescence in African Starlings.</title>
        <authorList>
            <person name="Rubenstein D.R."/>
            <person name="Corvelo A."/>
            <person name="MacManes M.D."/>
            <person name="Maia R."/>
            <person name="Narzisi G."/>
            <person name="Rousaki A."/>
            <person name="Vandenabeele P."/>
            <person name="Shawkey M.D."/>
            <person name="Solomon J."/>
        </authorList>
    </citation>
    <scope>NUCLEOTIDE SEQUENCE [LARGE SCALE GENOMIC DNA]</scope>
    <source>
        <strain evidence="13">SS15</strain>
    </source>
</reference>
<comment type="similarity">
    <text evidence="10">Belongs to the MHC class I family.</text>
</comment>
<keyword evidence="7" id="KW-0472">Membrane</keyword>
<reference evidence="13" key="3">
    <citation type="submission" date="2022-01" db="EMBL/GenBank/DDBJ databases">
        <authorList>
            <person name="Rubenstein D.R."/>
        </authorList>
    </citation>
    <scope>NUCLEOTIDE SEQUENCE</scope>
    <source>
        <strain evidence="13">SS15</strain>
        <tissue evidence="13">Liver</tissue>
    </source>
</reference>
<dbReference type="SUPFAM" id="SSF48726">
    <property type="entry name" value="Immunoglobulin"/>
    <property type="match status" value="1"/>
</dbReference>
<dbReference type="GO" id="GO:0002474">
    <property type="term" value="P:antigen processing and presentation of peptide antigen via MHC class I"/>
    <property type="evidence" value="ECO:0007669"/>
    <property type="project" value="UniProtKB-KW"/>
</dbReference>
<dbReference type="PANTHER" id="PTHR16675">
    <property type="entry name" value="MHC CLASS I-RELATED"/>
    <property type="match status" value="1"/>
</dbReference>
<evidence type="ECO:0000256" key="8">
    <source>
        <dbReference type="ARBA" id="ARBA00023157"/>
    </source>
</evidence>
<dbReference type="InterPro" id="IPR011161">
    <property type="entry name" value="MHC_I-like_Ag-recog"/>
</dbReference>
<dbReference type="PRINTS" id="PR01638">
    <property type="entry name" value="MHCCLASSI"/>
</dbReference>
<evidence type="ECO:0000256" key="9">
    <source>
        <dbReference type="ARBA" id="ARBA00023180"/>
    </source>
</evidence>
<keyword evidence="8" id="KW-1015">Disulfide bond</keyword>
<evidence type="ECO:0000256" key="5">
    <source>
        <dbReference type="ARBA" id="ARBA00022859"/>
    </source>
</evidence>
<keyword evidence="2" id="KW-0490">MHC I</keyword>
<evidence type="ECO:0000313" key="13">
    <source>
        <dbReference type="EMBL" id="KAI1229556.1"/>
    </source>
</evidence>
<organism evidence="12">
    <name type="scientific">Lamprotornis superbus</name>
    <dbReference type="NCBI Taxonomy" id="245042"/>
    <lineage>
        <taxon>Eukaryota</taxon>
        <taxon>Metazoa</taxon>
        <taxon>Chordata</taxon>
        <taxon>Craniata</taxon>
        <taxon>Vertebrata</taxon>
        <taxon>Euteleostomi</taxon>
        <taxon>Archelosauria</taxon>
        <taxon>Archosauria</taxon>
        <taxon>Dinosauria</taxon>
        <taxon>Saurischia</taxon>
        <taxon>Theropoda</taxon>
        <taxon>Coelurosauria</taxon>
        <taxon>Aves</taxon>
        <taxon>Neognathae</taxon>
        <taxon>Neoaves</taxon>
        <taxon>Telluraves</taxon>
        <taxon>Australaves</taxon>
        <taxon>Passeriformes</taxon>
        <taxon>Sturnidae</taxon>
        <taxon>Lamprotornis</taxon>
    </lineage>
</organism>
<dbReference type="InterPro" id="IPR003597">
    <property type="entry name" value="Ig_C1-set"/>
</dbReference>
<keyword evidence="3" id="KW-0812">Transmembrane</keyword>
<evidence type="ECO:0000256" key="6">
    <source>
        <dbReference type="ARBA" id="ARBA00022989"/>
    </source>
</evidence>
<keyword evidence="5" id="KW-0391">Immunity</keyword>
<dbReference type="InterPro" id="IPR001039">
    <property type="entry name" value="MHC_I_a_a1/a2"/>
</dbReference>
<dbReference type="SMART" id="SM00407">
    <property type="entry name" value="IGc1"/>
    <property type="match status" value="1"/>
</dbReference>
<dbReference type="GO" id="GO:0042612">
    <property type="term" value="C:MHC class I protein complex"/>
    <property type="evidence" value="ECO:0007669"/>
    <property type="project" value="UniProtKB-KW"/>
</dbReference>
<keyword evidence="14" id="KW-1185">Reference proteome</keyword>
<dbReference type="GO" id="GO:0009897">
    <property type="term" value="C:external side of plasma membrane"/>
    <property type="evidence" value="ECO:0007669"/>
    <property type="project" value="TreeGrafter"/>
</dbReference>